<dbReference type="InterPro" id="IPR011047">
    <property type="entry name" value="Quinoprotein_ADH-like_sf"/>
</dbReference>
<gene>
    <name evidence="7" type="primary">SQT1</name>
    <name evidence="7" type="ORF">TSPGSL018_30106</name>
</gene>
<dbReference type="CDD" id="cd00200">
    <property type="entry name" value="WD40"/>
    <property type="match status" value="1"/>
</dbReference>
<organism evidence="7">
    <name type="scientific">Tetraselmis sp. GSL018</name>
    <dbReference type="NCBI Taxonomy" id="582737"/>
    <lineage>
        <taxon>Eukaryota</taxon>
        <taxon>Viridiplantae</taxon>
        <taxon>Chlorophyta</taxon>
        <taxon>core chlorophytes</taxon>
        <taxon>Chlorodendrophyceae</taxon>
        <taxon>Chlorodendrales</taxon>
        <taxon>Chlorodendraceae</taxon>
        <taxon>Tetraselmis</taxon>
    </lineage>
</organism>
<evidence type="ECO:0000313" key="7">
    <source>
        <dbReference type="EMBL" id="JAC59992.1"/>
    </source>
</evidence>
<keyword evidence="4" id="KW-0677">Repeat</keyword>
<proteinExistence type="predicted"/>
<feature type="repeat" description="WD" evidence="5">
    <location>
        <begin position="209"/>
        <end position="250"/>
    </location>
</feature>
<sequence>MENYRDKVADFSGSEDVEDPSSAYVGDLEGNLIDGVVVADLDDEDAEPESSGTSSDEEADNANEIECSGDDSFHCFEGHTDSVYSVAWSPKHPDLVASGGGDDMAFLWRVGEDAFQETQGQTYELAGHSDSVVALKFSCDGELLGTGSMDGTVKVWTSKDGELVQTLEGPGEAINWVDWHPKGEVVLAGSEDYSVWMWNVRTGRCMQVFSGHGGSVNCGQFTPDGKSVVTGAQDGSLRVWNPKTGECSVALQDHGGQGGPFHRDGAAVSGGDEGGVHVSNLATGRVAAELKGHTDSVECISLSRFLPLCATASVDCSVGVWDTGTATQRSRLEHPQAVNKVACGSDNALLVSSCLDGLLRCWDIRTGQCEREWQGHTQGILDLAVSPDFSMLLTGSDDKTCKMFKV</sequence>
<feature type="repeat" description="WD" evidence="5">
    <location>
        <begin position="76"/>
        <end position="118"/>
    </location>
</feature>
<dbReference type="EMBL" id="GBEZ01027306">
    <property type="protein sequence ID" value="JAC59992.1"/>
    <property type="molecule type" value="Transcribed_RNA"/>
</dbReference>
<dbReference type="InterPro" id="IPR001680">
    <property type="entry name" value="WD40_rpt"/>
</dbReference>
<evidence type="ECO:0000256" key="2">
    <source>
        <dbReference type="ARBA" id="ARBA00022490"/>
    </source>
</evidence>
<name>A0A061QHP1_9CHLO</name>
<evidence type="ECO:0000256" key="6">
    <source>
        <dbReference type="SAM" id="MobiDB-lite"/>
    </source>
</evidence>
<keyword evidence="2" id="KW-0963">Cytoplasm</keyword>
<feature type="repeat" description="WD" evidence="5">
    <location>
        <begin position="290"/>
        <end position="331"/>
    </location>
</feature>
<dbReference type="InterPro" id="IPR015943">
    <property type="entry name" value="WD40/YVTN_repeat-like_dom_sf"/>
</dbReference>
<dbReference type="PRINTS" id="PR00320">
    <property type="entry name" value="GPROTEINBRPT"/>
</dbReference>
<evidence type="ECO:0000256" key="4">
    <source>
        <dbReference type="ARBA" id="ARBA00022737"/>
    </source>
</evidence>
<protein>
    <submittedName>
        <fullName evidence="7">Ribosome assembly protein SQT1</fullName>
    </submittedName>
</protein>
<feature type="repeat" description="WD" evidence="5">
    <location>
        <begin position="373"/>
        <end position="406"/>
    </location>
</feature>
<feature type="repeat" description="WD" evidence="5">
    <location>
        <begin position="125"/>
        <end position="166"/>
    </location>
</feature>
<dbReference type="PROSITE" id="PS50082">
    <property type="entry name" value="WD_REPEATS_2"/>
    <property type="match status" value="7"/>
</dbReference>
<comment type="subcellular location">
    <subcellularLocation>
        <location evidence="1">Cytoplasm</location>
    </subcellularLocation>
</comment>
<feature type="repeat" description="WD" evidence="5">
    <location>
        <begin position="167"/>
        <end position="208"/>
    </location>
</feature>
<dbReference type="AlphaFoldDB" id="A0A061QHP1"/>
<dbReference type="FunFam" id="2.130.10.10:FF:000074">
    <property type="entry name" value="Angio-associated migratory cell protein-like protein"/>
    <property type="match status" value="1"/>
</dbReference>
<dbReference type="SMART" id="SM00320">
    <property type="entry name" value="WD40"/>
    <property type="match status" value="7"/>
</dbReference>
<feature type="compositionally biased region" description="Acidic residues" evidence="6">
    <location>
        <begin position="55"/>
        <end position="67"/>
    </location>
</feature>
<evidence type="ECO:0000256" key="3">
    <source>
        <dbReference type="ARBA" id="ARBA00022574"/>
    </source>
</evidence>
<dbReference type="PANTHER" id="PTHR19857">
    <property type="entry name" value="MITOCHONDRIAL DIVISION PROTEIN 1-RELATED"/>
    <property type="match status" value="1"/>
</dbReference>
<keyword evidence="3 5" id="KW-0853">WD repeat</keyword>
<accession>A0A061QHP1</accession>
<feature type="repeat" description="WD" evidence="5">
    <location>
        <begin position="331"/>
        <end position="372"/>
    </location>
</feature>
<dbReference type="InterPro" id="IPR051179">
    <property type="entry name" value="WD_repeat_multifunction"/>
</dbReference>
<dbReference type="InterPro" id="IPR019775">
    <property type="entry name" value="WD40_repeat_CS"/>
</dbReference>
<dbReference type="SUPFAM" id="SSF50998">
    <property type="entry name" value="Quinoprotein alcohol dehydrogenase-like"/>
    <property type="match status" value="1"/>
</dbReference>
<dbReference type="InterPro" id="IPR020472">
    <property type="entry name" value="WD40_PAC1"/>
</dbReference>
<dbReference type="Gene3D" id="2.130.10.10">
    <property type="entry name" value="YVTN repeat-like/Quinoprotein amine dehydrogenase"/>
    <property type="match status" value="1"/>
</dbReference>
<dbReference type="PANTHER" id="PTHR19857:SF8">
    <property type="entry name" value="ANGIO-ASSOCIATED MIGRATORY CELL PROTEIN"/>
    <property type="match status" value="1"/>
</dbReference>
<dbReference type="Pfam" id="PF00400">
    <property type="entry name" value="WD40"/>
    <property type="match status" value="7"/>
</dbReference>
<dbReference type="GO" id="GO:0005737">
    <property type="term" value="C:cytoplasm"/>
    <property type="evidence" value="ECO:0007669"/>
    <property type="project" value="UniProtKB-SubCell"/>
</dbReference>
<dbReference type="SUPFAM" id="SSF117289">
    <property type="entry name" value="Nucleoporin domain"/>
    <property type="match status" value="1"/>
</dbReference>
<evidence type="ECO:0000256" key="5">
    <source>
        <dbReference type="PROSITE-ProRule" id="PRU00221"/>
    </source>
</evidence>
<dbReference type="PROSITE" id="PS00678">
    <property type="entry name" value="WD_REPEATS_1"/>
    <property type="match status" value="1"/>
</dbReference>
<dbReference type="PROSITE" id="PS50294">
    <property type="entry name" value="WD_REPEATS_REGION"/>
    <property type="match status" value="5"/>
</dbReference>
<feature type="region of interest" description="Disordered" evidence="6">
    <location>
        <begin position="40"/>
        <end position="67"/>
    </location>
</feature>
<reference evidence="7" key="1">
    <citation type="submission" date="2014-05" db="EMBL/GenBank/DDBJ databases">
        <title>The transcriptome of the halophilic microalga Tetraselmis sp. GSL018 isolated from the Great Salt Lake, Utah.</title>
        <authorList>
            <person name="Jinkerson R.E."/>
            <person name="D'Adamo S."/>
            <person name="Posewitz M.C."/>
        </authorList>
    </citation>
    <scope>NUCLEOTIDE SEQUENCE</scope>
    <source>
        <strain evidence="7">GSL018</strain>
    </source>
</reference>
<evidence type="ECO:0000256" key="1">
    <source>
        <dbReference type="ARBA" id="ARBA00004496"/>
    </source>
</evidence>
<feature type="region of interest" description="Disordered" evidence="6">
    <location>
        <begin position="1"/>
        <end position="27"/>
    </location>
</feature>